<protein>
    <submittedName>
        <fullName evidence="3">Sulfurtransferase tusA</fullName>
    </submittedName>
</protein>
<evidence type="ECO:0000259" key="2">
    <source>
        <dbReference type="PROSITE" id="PS01148"/>
    </source>
</evidence>
<dbReference type="Proteomes" id="UP000247371">
    <property type="component" value="Unassembled WGS sequence"/>
</dbReference>
<proteinExistence type="inferred from homology"/>
<keyword evidence="3" id="KW-0808">Transferase</keyword>
<dbReference type="RefSeq" id="WP_110555860.1">
    <property type="nucleotide sequence ID" value="NZ_NKUB01000003.1"/>
</dbReference>
<dbReference type="AlphaFoldDB" id="A0A2V4R6N2"/>
<accession>A0A2V4R6N2</accession>
<comment type="caution">
    <text evidence="3">The sequence shown here is derived from an EMBL/GenBank/DDBJ whole genome shotgun (WGS) entry which is preliminary data.</text>
</comment>
<dbReference type="CDD" id="cd00291">
    <property type="entry name" value="SirA_YedF_YeeD"/>
    <property type="match status" value="1"/>
</dbReference>
<comment type="similarity">
    <text evidence="1">Belongs to the sulfur carrier protein TusA family.</text>
</comment>
<dbReference type="SUPFAM" id="SSF64307">
    <property type="entry name" value="SirA-like"/>
    <property type="match status" value="1"/>
</dbReference>
<organism evidence="3 4">
    <name type="scientific">Komagataeibacter swingsii</name>
    <dbReference type="NCBI Taxonomy" id="215220"/>
    <lineage>
        <taxon>Bacteria</taxon>
        <taxon>Pseudomonadati</taxon>
        <taxon>Pseudomonadota</taxon>
        <taxon>Alphaproteobacteria</taxon>
        <taxon>Acetobacterales</taxon>
        <taxon>Acetobacteraceae</taxon>
        <taxon>Komagataeibacter</taxon>
    </lineage>
</organism>
<dbReference type="PROSITE" id="PS01148">
    <property type="entry name" value="UPF0033"/>
    <property type="match status" value="1"/>
</dbReference>
<feature type="domain" description="UPF0033" evidence="2">
    <location>
        <begin position="6"/>
        <end position="30"/>
    </location>
</feature>
<dbReference type="Pfam" id="PF01206">
    <property type="entry name" value="TusA"/>
    <property type="match status" value="1"/>
</dbReference>
<sequence>MSEILLDARGLTCPLPVLKANRMLRGLPPGARLRVIATDRASVADFQAFCRETGHALIAFGEEGGTLSFVIRRRPDPDAAPQGAPRPA</sequence>
<reference evidence="3 4" key="1">
    <citation type="submission" date="2017-07" db="EMBL/GenBank/DDBJ databases">
        <title>A draft genome sequence of Komagataeibacter swingsii LMG 22125.</title>
        <authorList>
            <person name="Skraban J."/>
            <person name="Cleenwerck I."/>
            <person name="Vandamme P."/>
            <person name="Trcek J."/>
        </authorList>
    </citation>
    <scope>NUCLEOTIDE SEQUENCE [LARGE SCALE GENOMIC DNA]</scope>
    <source>
        <strain evidence="3 4">LMG 22125</strain>
    </source>
</reference>
<dbReference type="GO" id="GO:0016740">
    <property type="term" value="F:transferase activity"/>
    <property type="evidence" value="ECO:0007669"/>
    <property type="project" value="UniProtKB-KW"/>
</dbReference>
<name>A0A2V4R6N2_9PROT</name>
<dbReference type="PANTHER" id="PTHR33279:SF6">
    <property type="entry name" value="SULFUR CARRIER PROTEIN YEDF-RELATED"/>
    <property type="match status" value="1"/>
</dbReference>
<evidence type="ECO:0000256" key="1">
    <source>
        <dbReference type="ARBA" id="ARBA00008984"/>
    </source>
</evidence>
<dbReference type="PANTHER" id="PTHR33279">
    <property type="entry name" value="SULFUR CARRIER PROTEIN YEDF-RELATED"/>
    <property type="match status" value="1"/>
</dbReference>
<evidence type="ECO:0000313" key="3">
    <source>
        <dbReference type="EMBL" id="PYD70433.1"/>
    </source>
</evidence>
<evidence type="ECO:0000313" key="4">
    <source>
        <dbReference type="Proteomes" id="UP000247371"/>
    </source>
</evidence>
<gene>
    <name evidence="3" type="ORF">CFR76_03410</name>
</gene>
<keyword evidence="4" id="KW-1185">Reference proteome</keyword>
<dbReference type="InterPro" id="IPR036868">
    <property type="entry name" value="TusA-like_sf"/>
</dbReference>
<dbReference type="InterPro" id="IPR001455">
    <property type="entry name" value="TusA-like"/>
</dbReference>
<dbReference type="Gene3D" id="3.30.110.40">
    <property type="entry name" value="TusA-like domain"/>
    <property type="match status" value="1"/>
</dbReference>
<dbReference type="EMBL" id="NKUB01000003">
    <property type="protein sequence ID" value="PYD70433.1"/>
    <property type="molecule type" value="Genomic_DNA"/>
</dbReference>